<reference evidence="2 3" key="1">
    <citation type="submission" date="2023-01" db="EMBL/GenBank/DDBJ databases">
        <authorList>
            <person name="Whitehead M."/>
        </authorList>
    </citation>
    <scope>NUCLEOTIDE SEQUENCE [LARGE SCALE GENOMIC DNA]</scope>
</reference>
<evidence type="ECO:0000313" key="3">
    <source>
        <dbReference type="Proteomes" id="UP001160148"/>
    </source>
</evidence>
<accession>A0AAV0X1X0</accession>
<comment type="caution">
    <text evidence="2">The sequence shown here is derived from an EMBL/GenBank/DDBJ whole genome shotgun (WGS) entry which is preliminary data.</text>
</comment>
<organism evidence="2 3">
    <name type="scientific">Macrosiphum euphorbiae</name>
    <name type="common">potato aphid</name>
    <dbReference type="NCBI Taxonomy" id="13131"/>
    <lineage>
        <taxon>Eukaryota</taxon>
        <taxon>Metazoa</taxon>
        <taxon>Ecdysozoa</taxon>
        <taxon>Arthropoda</taxon>
        <taxon>Hexapoda</taxon>
        <taxon>Insecta</taxon>
        <taxon>Pterygota</taxon>
        <taxon>Neoptera</taxon>
        <taxon>Paraneoptera</taxon>
        <taxon>Hemiptera</taxon>
        <taxon>Sternorrhyncha</taxon>
        <taxon>Aphidomorpha</taxon>
        <taxon>Aphidoidea</taxon>
        <taxon>Aphididae</taxon>
        <taxon>Macrosiphini</taxon>
        <taxon>Macrosiphum</taxon>
    </lineage>
</organism>
<gene>
    <name evidence="2" type="ORF">MEUPH1_LOCUS16857</name>
</gene>
<dbReference type="Proteomes" id="UP001160148">
    <property type="component" value="Unassembled WGS sequence"/>
</dbReference>
<protein>
    <submittedName>
        <fullName evidence="2">Uncharacterized protein</fullName>
    </submittedName>
</protein>
<dbReference type="EMBL" id="CARXXK010000003">
    <property type="protein sequence ID" value="CAI6361707.1"/>
    <property type="molecule type" value="Genomic_DNA"/>
</dbReference>
<sequence length="92" mass="9929">MARATYQTIESSVVVENQTIPLWLKRLAPFEGIDENQAGPLKNFGNGGGGNANNSAATQHGGGTDEYNSRSIKVCGVSTYVWPAPPQWKIHK</sequence>
<proteinExistence type="predicted"/>
<evidence type="ECO:0000313" key="2">
    <source>
        <dbReference type="EMBL" id="CAI6361707.1"/>
    </source>
</evidence>
<feature type="region of interest" description="Disordered" evidence="1">
    <location>
        <begin position="39"/>
        <end position="65"/>
    </location>
</feature>
<evidence type="ECO:0000256" key="1">
    <source>
        <dbReference type="SAM" id="MobiDB-lite"/>
    </source>
</evidence>
<keyword evidence="3" id="KW-1185">Reference proteome</keyword>
<name>A0AAV0X1X0_9HEMI</name>
<dbReference type="AlphaFoldDB" id="A0AAV0X1X0"/>